<organism evidence="2 3">
    <name type="scientific">Streptomyces jumonjinensis</name>
    <dbReference type="NCBI Taxonomy" id="1945"/>
    <lineage>
        <taxon>Bacteria</taxon>
        <taxon>Bacillati</taxon>
        <taxon>Actinomycetota</taxon>
        <taxon>Actinomycetes</taxon>
        <taxon>Kitasatosporales</taxon>
        <taxon>Streptomycetaceae</taxon>
        <taxon>Streptomyces</taxon>
    </lineage>
</organism>
<dbReference type="PANTHER" id="PTHR46889">
    <property type="entry name" value="TRANSPOSASE INSF FOR INSERTION SEQUENCE IS3B-RELATED"/>
    <property type="match status" value="1"/>
</dbReference>
<dbReference type="InterPro" id="IPR036397">
    <property type="entry name" value="RNaseH_sf"/>
</dbReference>
<evidence type="ECO:0000313" key="3">
    <source>
        <dbReference type="Proteomes" id="UP000419138"/>
    </source>
</evidence>
<gene>
    <name evidence="2" type="ORF">FF041_01995</name>
</gene>
<dbReference type="AlphaFoldDB" id="A0A646KA33"/>
<dbReference type="InterPro" id="IPR050900">
    <property type="entry name" value="Transposase_IS3/IS150/IS904"/>
</dbReference>
<dbReference type="PANTHER" id="PTHR46889:SF4">
    <property type="entry name" value="TRANSPOSASE INSO FOR INSERTION SEQUENCE ELEMENT IS911B-RELATED"/>
    <property type="match status" value="1"/>
</dbReference>
<sequence length="137" mass="15410">MALSLLEYALASREVAPGRLVHHVDHGCQYTSIKITTRLLRAGVEASIGSVGDSYDNALAENLWMFIKTECVRGRFFATRVETNLTLFQYIDGFYNTHRIQKRLGYLSPIEFEEKHYADQATAGQANLPSRQPALTS</sequence>
<evidence type="ECO:0000313" key="2">
    <source>
        <dbReference type="EMBL" id="MQS99013.1"/>
    </source>
</evidence>
<dbReference type="Gene3D" id="3.30.420.10">
    <property type="entry name" value="Ribonuclease H-like superfamily/Ribonuclease H"/>
    <property type="match status" value="1"/>
</dbReference>
<evidence type="ECO:0000259" key="1">
    <source>
        <dbReference type="PROSITE" id="PS50994"/>
    </source>
</evidence>
<dbReference type="OrthoDB" id="3215922at2"/>
<comment type="caution">
    <text evidence="2">The sequence shown here is derived from an EMBL/GenBank/DDBJ whole genome shotgun (WGS) entry which is preliminary data.</text>
</comment>
<keyword evidence="3" id="KW-1185">Reference proteome</keyword>
<name>A0A646KA33_STRJU</name>
<dbReference type="EMBL" id="VCLA01000015">
    <property type="protein sequence ID" value="MQS99013.1"/>
    <property type="molecule type" value="Genomic_DNA"/>
</dbReference>
<dbReference type="PROSITE" id="PS50994">
    <property type="entry name" value="INTEGRASE"/>
    <property type="match status" value="1"/>
</dbReference>
<protein>
    <recommendedName>
        <fullName evidence="1">Integrase catalytic domain-containing protein</fullName>
    </recommendedName>
</protein>
<dbReference type="Pfam" id="PF13333">
    <property type="entry name" value="rve_2"/>
    <property type="match status" value="1"/>
</dbReference>
<dbReference type="InterPro" id="IPR001584">
    <property type="entry name" value="Integrase_cat-core"/>
</dbReference>
<dbReference type="Proteomes" id="UP000419138">
    <property type="component" value="Unassembled WGS sequence"/>
</dbReference>
<dbReference type="GO" id="GO:0015074">
    <property type="term" value="P:DNA integration"/>
    <property type="evidence" value="ECO:0007669"/>
    <property type="project" value="InterPro"/>
</dbReference>
<dbReference type="InterPro" id="IPR012337">
    <property type="entry name" value="RNaseH-like_sf"/>
</dbReference>
<dbReference type="SUPFAM" id="SSF53098">
    <property type="entry name" value="Ribonuclease H-like"/>
    <property type="match status" value="1"/>
</dbReference>
<reference evidence="2 3" key="1">
    <citation type="submission" date="2019-05" db="EMBL/GenBank/DDBJ databases">
        <title>Comparative genomics and metabolomics analyses of clavulanic acid producing Streptomyces species provides insight into specialized metabolism and evolution of beta-lactam biosynthetic gene clusters.</title>
        <authorList>
            <person name="Moore M.A."/>
            <person name="Cruz-Morales P."/>
            <person name="Barona Gomez F."/>
            <person name="Kapil T."/>
        </authorList>
    </citation>
    <scope>NUCLEOTIDE SEQUENCE [LARGE SCALE GENOMIC DNA]</scope>
    <source>
        <strain evidence="2 3">NRRL 5741</strain>
    </source>
</reference>
<feature type="domain" description="Integrase catalytic" evidence="1">
    <location>
        <begin position="1"/>
        <end position="117"/>
    </location>
</feature>
<dbReference type="GO" id="GO:0003676">
    <property type="term" value="F:nucleic acid binding"/>
    <property type="evidence" value="ECO:0007669"/>
    <property type="project" value="InterPro"/>
</dbReference>
<proteinExistence type="predicted"/>
<accession>A0A646KA33</accession>